<dbReference type="PANTHER" id="PTHR24056">
    <property type="entry name" value="CELL DIVISION PROTEIN KINASE"/>
    <property type="match status" value="1"/>
</dbReference>
<dbReference type="PROSITE" id="PS00107">
    <property type="entry name" value="PROTEIN_KINASE_ATP"/>
    <property type="match status" value="1"/>
</dbReference>
<evidence type="ECO:0000256" key="4">
    <source>
        <dbReference type="ARBA" id="ARBA00022679"/>
    </source>
</evidence>
<keyword evidence="13" id="KW-1185">Reference proteome</keyword>
<feature type="binding site" evidence="9">
    <location>
        <position position="126"/>
    </location>
    <ligand>
        <name>ATP</name>
        <dbReference type="ChEBI" id="CHEBI:30616"/>
    </ligand>
</feature>
<dbReference type="PROSITE" id="PS50011">
    <property type="entry name" value="PROTEIN_KINASE_DOM"/>
    <property type="match status" value="1"/>
</dbReference>
<dbReference type="GO" id="GO:0005524">
    <property type="term" value="F:ATP binding"/>
    <property type="evidence" value="ECO:0007669"/>
    <property type="project" value="UniProtKB-UniRule"/>
</dbReference>
<keyword evidence="4" id="KW-0808">Transferase</keyword>
<dbReference type="OrthoDB" id="648396at2759"/>
<sequence length="395" mass="45031">MAEIQKIRKLEGINLYPQISNEKTYYTSSLKNPSCSKRTRISLDGLNGITNSTYRIQKRKLTEQDPEPNSRVNLGITSNLSITDPFPCPHSRKIGEFEKLSKIGEGTFGMVYKARDKSTGELVALKMLKPNIVNQTKNPRWRREIDILTSCRNPSIMELKEVLFTPNGCDKSIYLVMEYIEKDLHGVMQKRWSPFMETEVKFFMRQLLSGVKYLHDRNILHRDLKPSNILVHDNNTLKICDFGSSRVIESGPYTQPVVSQWYRAPELLRGSRKYTTAIDIWSLGCIMAELLSKEVLFRGSTEIDQLKKIHEVIARHGACNGLRKMFPVTGFSGRPTLSSSGFDLLRGLLSYEPGKRLTADAALRHPWFDEAPSSPVPVGVFSSYYVPDINKKFVM</sequence>
<organism evidence="12 13">
    <name type="scientific">Carex littledalei</name>
    <dbReference type="NCBI Taxonomy" id="544730"/>
    <lineage>
        <taxon>Eukaryota</taxon>
        <taxon>Viridiplantae</taxon>
        <taxon>Streptophyta</taxon>
        <taxon>Embryophyta</taxon>
        <taxon>Tracheophyta</taxon>
        <taxon>Spermatophyta</taxon>
        <taxon>Magnoliopsida</taxon>
        <taxon>Liliopsida</taxon>
        <taxon>Poales</taxon>
        <taxon>Cyperaceae</taxon>
        <taxon>Cyperoideae</taxon>
        <taxon>Cariceae</taxon>
        <taxon>Carex</taxon>
        <taxon>Carex subgen. Euthyceras</taxon>
    </lineage>
</organism>
<evidence type="ECO:0000256" key="2">
    <source>
        <dbReference type="ARBA" id="ARBA00012409"/>
    </source>
</evidence>
<evidence type="ECO:0000256" key="10">
    <source>
        <dbReference type="RuleBase" id="RU000304"/>
    </source>
</evidence>
<evidence type="ECO:0000256" key="5">
    <source>
        <dbReference type="ARBA" id="ARBA00022741"/>
    </source>
</evidence>
<dbReference type="InterPro" id="IPR000719">
    <property type="entry name" value="Prot_kinase_dom"/>
</dbReference>
<dbReference type="GO" id="GO:0007346">
    <property type="term" value="P:regulation of mitotic cell cycle"/>
    <property type="evidence" value="ECO:0007669"/>
    <property type="project" value="TreeGrafter"/>
</dbReference>
<reference evidence="12" key="1">
    <citation type="submission" date="2020-01" db="EMBL/GenBank/DDBJ databases">
        <title>Genome sequence of Kobresia littledalei, the first chromosome-level genome in the family Cyperaceae.</title>
        <authorList>
            <person name="Qu G."/>
        </authorList>
    </citation>
    <scope>NUCLEOTIDE SEQUENCE</scope>
    <source>
        <strain evidence="12">C.B.Clarke</strain>
        <tissue evidence="12">Leaf</tissue>
    </source>
</reference>
<dbReference type="SMART" id="SM00220">
    <property type="entry name" value="S_TKc"/>
    <property type="match status" value="1"/>
</dbReference>
<evidence type="ECO:0000256" key="9">
    <source>
        <dbReference type="PROSITE-ProRule" id="PRU10141"/>
    </source>
</evidence>
<dbReference type="EMBL" id="SWLB01000009">
    <property type="protein sequence ID" value="KAF3334377.1"/>
    <property type="molecule type" value="Genomic_DNA"/>
</dbReference>
<evidence type="ECO:0000256" key="1">
    <source>
        <dbReference type="ARBA" id="ARBA00006485"/>
    </source>
</evidence>
<keyword evidence="6 12" id="KW-0418">Kinase</keyword>
<dbReference type="Gene3D" id="3.30.200.20">
    <property type="entry name" value="Phosphorylase Kinase, domain 1"/>
    <property type="match status" value="1"/>
</dbReference>
<feature type="domain" description="Protein kinase" evidence="11">
    <location>
        <begin position="97"/>
        <end position="368"/>
    </location>
</feature>
<keyword evidence="3 10" id="KW-0723">Serine/threonine-protein kinase</keyword>
<dbReference type="Gene3D" id="1.10.510.10">
    <property type="entry name" value="Transferase(Phosphotransferase) domain 1"/>
    <property type="match status" value="1"/>
</dbReference>
<evidence type="ECO:0000256" key="7">
    <source>
        <dbReference type="ARBA" id="ARBA00022840"/>
    </source>
</evidence>
<dbReference type="AlphaFoldDB" id="A0A833VCU6"/>
<dbReference type="EC" id="2.7.11.23" evidence="2"/>
<evidence type="ECO:0000313" key="13">
    <source>
        <dbReference type="Proteomes" id="UP000623129"/>
    </source>
</evidence>
<evidence type="ECO:0000256" key="6">
    <source>
        <dbReference type="ARBA" id="ARBA00022777"/>
    </source>
</evidence>
<name>A0A833VCU6_9POAL</name>
<dbReference type="Pfam" id="PF00069">
    <property type="entry name" value="Pkinase"/>
    <property type="match status" value="1"/>
</dbReference>
<dbReference type="InterPro" id="IPR008271">
    <property type="entry name" value="Ser/Thr_kinase_AS"/>
</dbReference>
<evidence type="ECO:0000313" key="12">
    <source>
        <dbReference type="EMBL" id="KAF3334377.1"/>
    </source>
</evidence>
<dbReference type="GO" id="GO:0008353">
    <property type="term" value="F:RNA polymerase II CTD heptapeptide repeat kinase activity"/>
    <property type="evidence" value="ECO:0007669"/>
    <property type="project" value="UniProtKB-EC"/>
</dbReference>
<dbReference type="Proteomes" id="UP000623129">
    <property type="component" value="Unassembled WGS sequence"/>
</dbReference>
<evidence type="ECO:0000256" key="8">
    <source>
        <dbReference type="ARBA" id="ARBA00049280"/>
    </source>
</evidence>
<dbReference type="SUPFAM" id="SSF56112">
    <property type="entry name" value="Protein kinase-like (PK-like)"/>
    <property type="match status" value="1"/>
</dbReference>
<gene>
    <name evidence="12" type="ORF">FCM35_KLT20981</name>
</gene>
<dbReference type="PANTHER" id="PTHR24056:SF107">
    <property type="entry name" value="CYCLIN-DEPENDENT KINASE 11A-RELATED"/>
    <property type="match status" value="1"/>
</dbReference>
<evidence type="ECO:0000259" key="11">
    <source>
        <dbReference type="PROSITE" id="PS50011"/>
    </source>
</evidence>
<proteinExistence type="inferred from homology"/>
<evidence type="ECO:0000256" key="3">
    <source>
        <dbReference type="ARBA" id="ARBA00022527"/>
    </source>
</evidence>
<protein>
    <recommendedName>
        <fullName evidence="2">[RNA-polymerase]-subunit kinase</fullName>
        <ecNumber evidence="2">2.7.11.23</ecNumber>
    </recommendedName>
</protein>
<dbReference type="GO" id="GO:0005634">
    <property type="term" value="C:nucleus"/>
    <property type="evidence" value="ECO:0007669"/>
    <property type="project" value="TreeGrafter"/>
</dbReference>
<dbReference type="InterPro" id="IPR011009">
    <property type="entry name" value="Kinase-like_dom_sf"/>
</dbReference>
<dbReference type="FunFam" id="1.10.510.10:FF:000624">
    <property type="entry name" value="Mitogen-activated protein kinase"/>
    <property type="match status" value="1"/>
</dbReference>
<comment type="caution">
    <text evidence="12">The sequence shown here is derived from an EMBL/GenBank/DDBJ whole genome shotgun (WGS) entry which is preliminary data.</text>
</comment>
<accession>A0A833VCU6</accession>
<comment type="similarity">
    <text evidence="1">Belongs to the protein kinase superfamily. CMGC Ser/Thr protein kinase family. CDC2/CDKX subfamily.</text>
</comment>
<comment type="catalytic activity">
    <reaction evidence="8">
        <text>[DNA-directed RNA polymerase] + ATP = phospho-[DNA-directed RNA polymerase] + ADP + H(+)</text>
        <dbReference type="Rhea" id="RHEA:10216"/>
        <dbReference type="Rhea" id="RHEA-COMP:11321"/>
        <dbReference type="Rhea" id="RHEA-COMP:11322"/>
        <dbReference type="ChEBI" id="CHEBI:15378"/>
        <dbReference type="ChEBI" id="CHEBI:30616"/>
        <dbReference type="ChEBI" id="CHEBI:43176"/>
        <dbReference type="ChEBI" id="CHEBI:68546"/>
        <dbReference type="ChEBI" id="CHEBI:456216"/>
        <dbReference type="EC" id="2.7.11.23"/>
    </reaction>
</comment>
<keyword evidence="7 9" id="KW-0067">ATP-binding</keyword>
<dbReference type="InterPro" id="IPR050108">
    <property type="entry name" value="CDK"/>
</dbReference>
<dbReference type="PROSITE" id="PS00108">
    <property type="entry name" value="PROTEIN_KINASE_ST"/>
    <property type="match status" value="1"/>
</dbReference>
<dbReference type="InterPro" id="IPR017441">
    <property type="entry name" value="Protein_kinase_ATP_BS"/>
</dbReference>
<keyword evidence="5 9" id="KW-0547">Nucleotide-binding</keyword>